<evidence type="ECO:0008006" key="3">
    <source>
        <dbReference type="Google" id="ProtNLM"/>
    </source>
</evidence>
<protein>
    <recommendedName>
        <fullName evidence="3">FAST kinase domain-containing protein 2</fullName>
    </recommendedName>
</protein>
<evidence type="ECO:0000313" key="2">
    <source>
        <dbReference type="Proteomes" id="UP000075809"/>
    </source>
</evidence>
<reference evidence="1 2" key="1">
    <citation type="submission" date="2015-09" db="EMBL/GenBank/DDBJ databases">
        <title>Trachymyrmex zeteki WGS genome.</title>
        <authorList>
            <person name="Nygaard S."/>
            <person name="Hu H."/>
            <person name="Boomsma J."/>
            <person name="Zhang G."/>
        </authorList>
    </citation>
    <scope>NUCLEOTIDE SEQUENCE [LARGE SCALE GENOMIC DNA]</scope>
    <source>
        <strain evidence="1">Tzet28-1</strain>
        <tissue evidence="1">Whole body</tissue>
    </source>
</reference>
<dbReference type="Proteomes" id="UP000075809">
    <property type="component" value="Unassembled WGS sequence"/>
</dbReference>
<organism evidence="1 2">
    <name type="scientific">Mycetomoellerius zeteki</name>
    <dbReference type="NCBI Taxonomy" id="64791"/>
    <lineage>
        <taxon>Eukaryota</taxon>
        <taxon>Metazoa</taxon>
        <taxon>Ecdysozoa</taxon>
        <taxon>Arthropoda</taxon>
        <taxon>Hexapoda</taxon>
        <taxon>Insecta</taxon>
        <taxon>Pterygota</taxon>
        <taxon>Neoptera</taxon>
        <taxon>Endopterygota</taxon>
        <taxon>Hymenoptera</taxon>
        <taxon>Apocrita</taxon>
        <taxon>Aculeata</taxon>
        <taxon>Formicoidea</taxon>
        <taxon>Formicidae</taxon>
        <taxon>Myrmicinae</taxon>
        <taxon>Mycetomoellerius</taxon>
    </lineage>
</organism>
<name>A0A151WP12_9HYME</name>
<evidence type="ECO:0000313" key="1">
    <source>
        <dbReference type="EMBL" id="KYQ49642.1"/>
    </source>
</evidence>
<sequence>MNGTLKGLLRLYPIARNWTVLSNYIVPLQTIQKVSRVYNTSLTDRTQLEDCISPIEKNYVSIDFKPYKYMEILEKVARNYTNMTVHNAVDAIFALFKAPKNLEEDVKDLQNIKQHIGFMRLCEVLNKNIRLMKINEIIISLRMLIYFKISANCVLTQSLLQMIRANVNEISLQDTINIIVILKKMDSTPLRDALLIALPVVFEAQLPTKLDPDNIFMLTQSLRFICESSINNPKIQNTILKSLQKFEKDLDVQTAWSIFCSLCVASYPSPMAFELLFNIQKTLISDAKQLSIQEIISALYKLILVTARNKEYGCKFYNEALVDAFVNSALSAEIPFDNSIYLLKNLNELNYAHIPFLEYLAAKCFEQPNLLKDASYLRVFVFLEGLINADYKPVFWDIIRDAILANKVNKFDGRSMIKFALYLIALDCYSPCLISKVFTQIIKTNEPMKNIHMRELLLLYQSIKTLYPMYNGPWPSQDILEHAVSIQRTLHPILPTSSLKMALELALGGPQYIHNSLRTKLGHYIDHVVVMRKGGYPIAINTVTPNATNITYIEDIQTPSESQMILIFNLPEAAYAVNSQRLKSTWSLKIKSVEALIKTNAIAINSNSWMKLPEYERLPYLMRAIRLKCKDNSFLTK</sequence>
<keyword evidence="2" id="KW-1185">Reference proteome</keyword>
<dbReference type="KEGG" id="mzt:108727888"/>
<dbReference type="OrthoDB" id="443524at2759"/>
<dbReference type="AlphaFoldDB" id="A0A151WP12"/>
<accession>A0A151WP12</accession>
<gene>
    <name evidence="1" type="ORF">ALC60_11289</name>
</gene>
<dbReference type="EMBL" id="KQ982888">
    <property type="protein sequence ID" value="KYQ49642.1"/>
    <property type="molecule type" value="Genomic_DNA"/>
</dbReference>
<proteinExistence type="predicted"/>
<dbReference type="STRING" id="64791.A0A151WP12"/>